<keyword evidence="1" id="KW-1133">Transmembrane helix</keyword>
<protein>
    <recommendedName>
        <fullName evidence="4">ABC transporter permease</fullName>
    </recommendedName>
</protein>
<keyword evidence="1" id="KW-0472">Membrane</keyword>
<dbReference type="Pfam" id="PF12679">
    <property type="entry name" value="ABC2_membrane_2"/>
    <property type="match status" value="1"/>
</dbReference>
<evidence type="ECO:0008006" key="4">
    <source>
        <dbReference type="Google" id="ProtNLM"/>
    </source>
</evidence>
<dbReference type="EMBL" id="NBYO01000002">
    <property type="protein sequence ID" value="OXT00802.1"/>
    <property type="molecule type" value="Genomic_DNA"/>
</dbReference>
<feature type="transmembrane region" description="Helical" evidence="1">
    <location>
        <begin position="52"/>
        <end position="76"/>
    </location>
</feature>
<sequence>MIGHITAIAATEIRIGFRNRWVLLATAILALFALVLAFLGSAPTGDVKVAPLTITVASLATLSVYLVPLIALLLAFDSIAGEVERGTLPLLLATPVSRSAVILGKALGQLAIVAVAIVIGYGIAALAVIAMAGGATDGLSALLRLLATSIALGAAFIAIGTIASASVRQTGTAAALAVGIWLVAVVLYDLGLLGALVADPDGVFARTAFPFLLLANPADAFRLYNLAALDIGAEATGFAGASAALPFPVETALLSLGIWIVAALGAASIVFRRLEP</sequence>
<evidence type="ECO:0000313" key="2">
    <source>
        <dbReference type="EMBL" id="OXT00802.1"/>
    </source>
</evidence>
<comment type="caution">
    <text evidence="2">The sequence shown here is derived from an EMBL/GenBank/DDBJ whole genome shotgun (WGS) entry which is preliminary data.</text>
</comment>
<dbReference type="PANTHER" id="PTHR43471">
    <property type="entry name" value="ABC TRANSPORTER PERMEASE"/>
    <property type="match status" value="1"/>
</dbReference>
<reference evidence="3" key="1">
    <citation type="journal article" date="2017" name="Int. J. Syst. Evol. Microbiol.">
        <title>Notoacmeibacter marinus gen. nov., sp. nov., isolated from the gut of a limpet and proposal of Notoacmeibacteraceae fam. nov. in the order Rhizobiales of the class Alphaproteobacteria.</title>
        <authorList>
            <person name="Huang Z."/>
            <person name="Guo F."/>
            <person name="Lai Q."/>
        </authorList>
    </citation>
    <scope>NUCLEOTIDE SEQUENCE [LARGE SCALE GENOMIC DNA]</scope>
    <source>
        <strain evidence="3">XMTR2A4</strain>
    </source>
</reference>
<proteinExistence type="predicted"/>
<feature type="transmembrane region" description="Helical" evidence="1">
    <location>
        <begin position="21"/>
        <end position="40"/>
    </location>
</feature>
<evidence type="ECO:0000313" key="3">
    <source>
        <dbReference type="Proteomes" id="UP000215405"/>
    </source>
</evidence>
<dbReference type="Proteomes" id="UP000215405">
    <property type="component" value="Unassembled WGS sequence"/>
</dbReference>
<keyword evidence="1" id="KW-0812">Transmembrane</keyword>
<dbReference type="GO" id="GO:0005886">
    <property type="term" value="C:plasma membrane"/>
    <property type="evidence" value="ECO:0007669"/>
    <property type="project" value="UniProtKB-SubCell"/>
</dbReference>
<feature type="transmembrane region" description="Helical" evidence="1">
    <location>
        <begin position="175"/>
        <end position="198"/>
    </location>
</feature>
<organism evidence="2 3">
    <name type="scientific">Notoacmeibacter marinus</name>
    <dbReference type="NCBI Taxonomy" id="1876515"/>
    <lineage>
        <taxon>Bacteria</taxon>
        <taxon>Pseudomonadati</taxon>
        <taxon>Pseudomonadota</taxon>
        <taxon>Alphaproteobacteria</taxon>
        <taxon>Hyphomicrobiales</taxon>
        <taxon>Notoacmeibacteraceae</taxon>
        <taxon>Notoacmeibacter</taxon>
    </lineage>
</organism>
<accession>A0A231UY37</accession>
<dbReference type="AlphaFoldDB" id="A0A231UY37"/>
<feature type="transmembrane region" description="Helical" evidence="1">
    <location>
        <begin position="141"/>
        <end position="163"/>
    </location>
</feature>
<keyword evidence="3" id="KW-1185">Reference proteome</keyword>
<feature type="transmembrane region" description="Helical" evidence="1">
    <location>
        <begin position="110"/>
        <end position="135"/>
    </location>
</feature>
<dbReference type="RefSeq" id="WP_094077619.1">
    <property type="nucleotide sequence ID" value="NZ_NBYO01000002.1"/>
</dbReference>
<dbReference type="PANTHER" id="PTHR43471:SF1">
    <property type="entry name" value="ABC TRANSPORTER PERMEASE PROTEIN NOSY-RELATED"/>
    <property type="match status" value="1"/>
</dbReference>
<feature type="transmembrane region" description="Helical" evidence="1">
    <location>
        <begin position="252"/>
        <end position="271"/>
    </location>
</feature>
<dbReference type="GO" id="GO:0140359">
    <property type="term" value="F:ABC-type transporter activity"/>
    <property type="evidence" value="ECO:0007669"/>
    <property type="project" value="InterPro"/>
</dbReference>
<name>A0A231UY37_9HYPH</name>
<gene>
    <name evidence="2" type="ORF">B7H23_12050</name>
</gene>
<evidence type="ECO:0000256" key="1">
    <source>
        <dbReference type="SAM" id="Phobius"/>
    </source>
</evidence>